<dbReference type="PANTHER" id="PTHR36884">
    <property type="entry name" value="FIP1[III]-LIKE PROTEIN"/>
    <property type="match status" value="1"/>
</dbReference>
<dbReference type="AlphaFoldDB" id="A0A2P2IV83"/>
<dbReference type="EMBL" id="GGEC01004663">
    <property type="protein sequence ID" value="MBW85146.1"/>
    <property type="molecule type" value="Transcribed_RNA"/>
</dbReference>
<organism evidence="2">
    <name type="scientific">Rhizophora mucronata</name>
    <name type="common">Asiatic mangrove</name>
    <dbReference type="NCBI Taxonomy" id="61149"/>
    <lineage>
        <taxon>Eukaryota</taxon>
        <taxon>Viridiplantae</taxon>
        <taxon>Streptophyta</taxon>
        <taxon>Embryophyta</taxon>
        <taxon>Tracheophyta</taxon>
        <taxon>Spermatophyta</taxon>
        <taxon>Magnoliopsida</taxon>
        <taxon>eudicotyledons</taxon>
        <taxon>Gunneridae</taxon>
        <taxon>Pentapetalae</taxon>
        <taxon>rosids</taxon>
        <taxon>fabids</taxon>
        <taxon>Malpighiales</taxon>
        <taxon>Rhizophoraceae</taxon>
        <taxon>Rhizophora</taxon>
    </lineage>
</organism>
<name>A0A2P2IV83_RHIMU</name>
<accession>A0A2P2IV83</accession>
<evidence type="ECO:0000313" key="2">
    <source>
        <dbReference type="EMBL" id="MBW85146.1"/>
    </source>
</evidence>
<dbReference type="GO" id="GO:0006397">
    <property type="term" value="P:mRNA processing"/>
    <property type="evidence" value="ECO:0007669"/>
    <property type="project" value="InterPro"/>
</dbReference>
<feature type="region of interest" description="Disordered" evidence="1">
    <location>
        <begin position="237"/>
        <end position="280"/>
    </location>
</feature>
<feature type="compositionally biased region" description="Basic and acidic residues" evidence="1">
    <location>
        <begin position="237"/>
        <end position="251"/>
    </location>
</feature>
<protein>
    <submittedName>
        <fullName evidence="2">Uncharacterized protein</fullName>
    </submittedName>
</protein>
<evidence type="ECO:0000256" key="1">
    <source>
        <dbReference type="SAM" id="MobiDB-lite"/>
    </source>
</evidence>
<reference evidence="2" key="1">
    <citation type="submission" date="2018-02" db="EMBL/GenBank/DDBJ databases">
        <title>Rhizophora mucronata_Transcriptome.</title>
        <authorList>
            <person name="Meera S.P."/>
            <person name="Sreeshan A."/>
            <person name="Augustine A."/>
        </authorList>
    </citation>
    <scope>NUCLEOTIDE SEQUENCE</scope>
    <source>
        <tissue evidence="2">Leaf</tissue>
    </source>
</reference>
<dbReference type="InterPro" id="IPR044976">
    <property type="entry name" value="FIPS5/FIPS3-like"/>
</dbReference>
<dbReference type="PANTHER" id="PTHR36884:SF4">
    <property type="entry name" value="FIP1[III]-LIKE PROTEIN"/>
    <property type="match status" value="1"/>
</dbReference>
<proteinExistence type="predicted"/>
<sequence length="280" mass="32804">MHLNEVHYGRKCSFRSRVAHPSDDICAERNSNFHGRSSRYKRARAKYRSTARWIGLNGLQLGKHRRNMIGEESRTNFTHNNFNMKDEDDCELIWRCSDPTKLVVREGKSCERSTNDRSSICNGKLKQKDLKSFEEQKVLKIFNESRRVLETDFTELAGNRDNKTWISFTEHNEDLDKEEGQIVTEEPNMKDSLESENVASKKRNFCPENAPIRSAHKKVYDNKRILETLAKMEKRRERFKDPIALKKEPNKSAKSQADLKVVTDEAKQDRPARKRRWNGS</sequence>
<feature type="compositionally biased region" description="Basic and acidic residues" evidence="1">
    <location>
        <begin position="261"/>
        <end position="271"/>
    </location>
</feature>